<organism evidence="1 2">
    <name type="scientific">Thalassotalea psychrophila</name>
    <dbReference type="NCBI Taxonomy" id="3065647"/>
    <lineage>
        <taxon>Bacteria</taxon>
        <taxon>Pseudomonadati</taxon>
        <taxon>Pseudomonadota</taxon>
        <taxon>Gammaproteobacteria</taxon>
        <taxon>Alteromonadales</taxon>
        <taxon>Colwelliaceae</taxon>
        <taxon>Thalassotalea</taxon>
    </lineage>
</organism>
<protein>
    <submittedName>
        <fullName evidence="1">Uncharacterized protein</fullName>
    </submittedName>
</protein>
<proteinExistence type="predicted"/>
<dbReference type="Proteomes" id="UP001258994">
    <property type="component" value="Chromosome"/>
</dbReference>
<dbReference type="RefSeq" id="WP_348393155.1">
    <property type="nucleotide sequence ID" value="NZ_CP134145.1"/>
</dbReference>
<dbReference type="EMBL" id="CP134145">
    <property type="protein sequence ID" value="WNC74046.1"/>
    <property type="molecule type" value="Genomic_DNA"/>
</dbReference>
<gene>
    <name evidence="1" type="ORF">RGQ13_08640</name>
</gene>
<keyword evidence="2" id="KW-1185">Reference proteome</keyword>
<accession>A0ABY9TZL5</accession>
<name>A0ABY9TZL5_9GAMM</name>
<evidence type="ECO:0000313" key="1">
    <source>
        <dbReference type="EMBL" id="WNC74046.1"/>
    </source>
</evidence>
<sequence length="94" mass="10632">MTTTTQNNTEQAITAATELAFLHVHGTLLNLRELNREFDSINIGYETFDALEVEMKAKAFDELESTVNTIHFHYFDEISETASGNNNGFEKITD</sequence>
<evidence type="ECO:0000313" key="2">
    <source>
        <dbReference type="Proteomes" id="UP001258994"/>
    </source>
</evidence>
<reference evidence="2" key="1">
    <citation type="submission" date="2023-09" db="EMBL/GenBank/DDBJ databases">
        <authorList>
            <person name="Li S."/>
            <person name="Li X."/>
            <person name="Zhang C."/>
            <person name="Zhao Z."/>
        </authorList>
    </citation>
    <scope>NUCLEOTIDE SEQUENCE [LARGE SCALE GENOMIC DNA]</scope>
    <source>
        <strain evidence="2">SQ149</strain>
    </source>
</reference>